<dbReference type="InterPro" id="IPR001853">
    <property type="entry name" value="DSBA-like_thioredoxin_dom"/>
</dbReference>
<gene>
    <name evidence="3" type="ORF">QJ048_10085</name>
</gene>
<proteinExistence type="predicted"/>
<dbReference type="CDD" id="cd03025">
    <property type="entry name" value="DsbA_FrnE_like"/>
    <property type="match status" value="1"/>
</dbReference>
<dbReference type="InterPro" id="IPR036249">
    <property type="entry name" value="Thioredoxin-like_sf"/>
</dbReference>
<dbReference type="Pfam" id="PF01323">
    <property type="entry name" value="DSBA"/>
    <property type="match status" value="1"/>
</dbReference>
<dbReference type="Gene3D" id="3.40.30.10">
    <property type="entry name" value="Glutaredoxin"/>
    <property type="match status" value="1"/>
</dbReference>
<dbReference type="SUPFAM" id="SSF52833">
    <property type="entry name" value="Thioredoxin-like"/>
    <property type="match status" value="1"/>
</dbReference>
<comment type="caution">
    <text evidence="3">The sequence shown here is derived from an EMBL/GenBank/DDBJ whole genome shotgun (WGS) entry which is preliminary data.</text>
</comment>
<dbReference type="PROSITE" id="PS00194">
    <property type="entry name" value="THIOREDOXIN_1"/>
    <property type="match status" value="1"/>
</dbReference>
<dbReference type="EMBL" id="JASBRG010000006">
    <property type="protein sequence ID" value="MDI3320122.1"/>
    <property type="molecule type" value="Genomic_DNA"/>
</dbReference>
<reference evidence="3 4" key="1">
    <citation type="submission" date="2023-05" db="EMBL/GenBank/DDBJ databases">
        <title>Genome sequence of Pinibacter sp. MAH-24.</title>
        <authorList>
            <person name="Huq M.A."/>
        </authorList>
    </citation>
    <scope>NUCLEOTIDE SEQUENCE [LARGE SCALE GENOMIC DNA]</scope>
    <source>
        <strain evidence="3 4">MAH-24</strain>
    </source>
</reference>
<evidence type="ECO:0000313" key="3">
    <source>
        <dbReference type="EMBL" id="MDI3320122.1"/>
    </source>
</evidence>
<dbReference type="InterPro" id="IPR017937">
    <property type="entry name" value="Thioredoxin_CS"/>
</dbReference>
<evidence type="ECO:0000259" key="2">
    <source>
        <dbReference type="Pfam" id="PF01323"/>
    </source>
</evidence>
<evidence type="ECO:0000256" key="1">
    <source>
        <dbReference type="ARBA" id="ARBA00023284"/>
    </source>
</evidence>
<dbReference type="Gene3D" id="1.10.472.60">
    <property type="entry name" value="putative protein disulfide isomerase domain"/>
    <property type="match status" value="1"/>
</dbReference>
<dbReference type="Proteomes" id="UP001226434">
    <property type="component" value="Unassembled WGS sequence"/>
</dbReference>
<keyword evidence="1" id="KW-0676">Redox-active center</keyword>
<feature type="domain" description="DSBA-like thioredoxin" evidence="2">
    <location>
        <begin position="4"/>
        <end position="204"/>
    </location>
</feature>
<accession>A0ABT6RC33</accession>
<name>A0ABT6RC33_9BACT</name>
<keyword evidence="4" id="KW-1185">Reference proteome</keyword>
<dbReference type="RefSeq" id="WP_282334221.1">
    <property type="nucleotide sequence ID" value="NZ_JASBRG010000006.1"/>
</dbReference>
<organism evidence="3 4">
    <name type="scientific">Pinibacter soli</name>
    <dbReference type="NCBI Taxonomy" id="3044211"/>
    <lineage>
        <taxon>Bacteria</taxon>
        <taxon>Pseudomonadati</taxon>
        <taxon>Bacteroidota</taxon>
        <taxon>Chitinophagia</taxon>
        <taxon>Chitinophagales</taxon>
        <taxon>Chitinophagaceae</taxon>
        <taxon>Pinibacter</taxon>
    </lineage>
</organism>
<protein>
    <submittedName>
        <fullName evidence="3">DsbA family protein</fullName>
    </submittedName>
</protein>
<sequence>MTPTIIYCYDAYCGWCYGFSPIIKKIFEEYKDRLFFETLSGNMIPVENTYHVGRMASYIKDAYKVVEERTGIKFGEDYLWHIKNPDDSDWYPNSEKAAIAMCVFKDYYPDDTVLFAADLQYSIHYEGRDLTDNEAYRHLLEKYSIPADEFYTKLASEEYKERAYYEFALCKQLKVTGFPTVFMQVNEGKFYLLTRGFTEYETLKGTIDNVLIEIEKERRLS</sequence>
<evidence type="ECO:0000313" key="4">
    <source>
        <dbReference type="Proteomes" id="UP001226434"/>
    </source>
</evidence>